<evidence type="ECO:0000313" key="2">
    <source>
        <dbReference type="EMBL" id="MTE17529.1"/>
    </source>
</evidence>
<name>A0A6I3LCH1_9NOCA</name>
<evidence type="ECO:0000256" key="1">
    <source>
        <dbReference type="SAM" id="SignalP"/>
    </source>
</evidence>
<sequence length="163" mass="16433">MNTTNTSRYAAIGTALMAAAIPLSTGTATAASGTANIWVGGGPDLLACQATAQTCALTAYVYDMSTAVTISVDGKALITGLPVASSGTVEPGKLAAVWTPQTAGQHVVSVQQGSQGQSVTVQIIDNNSPEAYVKRLESYVSQLICKSGSGNSGSFGCMQADPL</sequence>
<accession>A0A6I3LCH1</accession>
<dbReference type="RefSeq" id="WP_154791942.1">
    <property type="nucleotide sequence ID" value="NZ_WMBB01000030.1"/>
</dbReference>
<keyword evidence="3" id="KW-1185">Reference proteome</keyword>
<organism evidence="2 3">
    <name type="scientific">Nocardia aurantiaca</name>
    <dbReference type="NCBI Taxonomy" id="2675850"/>
    <lineage>
        <taxon>Bacteria</taxon>
        <taxon>Bacillati</taxon>
        <taxon>Actinomycetota</taxon>
        <taxon>Actinomycetes</taxon>
        <taxon>Mycobacteriales</taxon>
        <taxon>Nocardiaceae</taxon>
        <taxon>Nocardia</taxon>
    </lineage>
</organism>
<gene>
    <name evidence="2" type="ORF">GLP40_32940</name>
</gene>
<feature type="signal peptide" evidence="1">
    <location>
        <begin position="1"/>
        <end position="30"/>
    </location>
</feature>
<proteinExistence type="predicted"/>
<feature type="chain" id="PRO_5026049049" description="Ig-like domain-containing protein" evidence="1">
    <location>
        <begin position="31"/>
        <end position="163"/>
    </location>
</feature>
<evidence type="ECO:0000313" key="3">
    <source>
        <dbReference type="Proteomes" id="UP000432464"/>
    </source>
</evidence>
<dbReference type="Proteomes" id="UP000432464">
    <property type="component" value="Unassembled WGS sequence"/>
</dbReference>
<dbReference type="AlphaFoldDB" id="A0A6I3LCH1"/>
<protein>
    <recommendedName>
        <fullName evidence="4">Ig-like domain-containing protein</fullName>
    </recommendedName>
</protein>
<comment type="caution">
    <text evidence="2">The sequence shown here is derived from an EMBL/GenBank/DDBJ whole genome shotgun (WGS) entry which is preliminary data.</text>
</comment>
<evidence type="ECO:0008006" key="4">
    <source>
        <dbReference type="Google" id="ProtNLM"/>
    </source>
</evidence>
<dbReference type="EMBL" id="WMBB01000030">
    <property type="protein sequence ID" value="MTE17529.1"/>
    <property type="molecule type" value="Genomic_DNA"/>
</dbReference>
<reference evidence="2 3" key="1">
    <citation type="submission" date="2019-11" db="EMBL/GenBank/DDBJ databases">
        <title>Nocardia sp. nov. CT2-14 isolated from soil.</title>
        <authorList>
            <person name="Kanchanasin P."/>
            <person name="Tanasupawat S."/>
            <person name="Yuki M."/>
            <person name="Kudo T."/>
        </authorList>
    </citation>
    <scope>NUCLEOTIDE SEQUENCE [LARGE SCALE GENOMIC DNA]</scope>
    <source>
        <strain evidence="2 3">CT2-14</strain>
    </source>
</reference>
<keyword evidence="1" id="KW-0732">Signal</keyword>